<evidence type="ECO:0000259" key="3">
    <source>
        <dbReference type="Pfam" id="PF00210"/>
    </source>
</evidence>
<dbReference type="EC" id="1.16.-.-" evidence="4"/>
<evidence type="ECO:0000256" key="1">
    <source>
        <dbReference type="ARBA" id="ARBA00009497"/>
    </source>
</evidence>
<dbReference type="AlphaFoldDB" id="A0A6S7AT98"/>
<dbReference type="InterPro" id="IPR012347">
    <property type="entry name" value="Ferritin-like"/>
</dbReference>
<dbReference type="EMBL" id="CADIKM010000001">
    <property type="protein sequence ID" value="CAB3777081.1"/>
    <property type="molecule type" value="Genomic_DNA"/>
</dbReference>
<reference evidence="4 5" key="1">
    <citation type="submission" date="2020-04" db="EMBL/GenBank/DDBJ databases">
        <authorList>
            <person name="De Canck E."/>
        </authorList>
    </citation>
    <scope>NUCLEOTIDE SEQUENCE [LARGE SCALE GENOMIC DNA]</scope>
    <source>
        <strain evidence="4 5">LMG 28138</strain>
    </source>
</reference>
<gene>
    <name evidence="4" type="primary">dps2</name>
    <name evidence="4" type="ORF">LMG28138_00287</name>
</gene>
<organism evidence="4 5">
    <name type="scientific">Pararobbsia alpina</name>
    <dbReference type="NCBI Taxonomy" id="621374"/>
    <lineage>
        <taxon>Bacteria</taxon>
        <taxon>Pseudomonadati</taxon>
        <taxon>Pseudomonadota</taxon>
        <taxon>Betaproteobacteria</taxon>
        <taxon>Burkholderiales</taxon>
        <taxon>Burkholderiaceae</taxon>
        <taxon>Pararobbsia</taxon>
    </lineage>
</organism>
<dbReference type="RefSeq" id="WP_175102827.1">
    <property type="nucleotide sequence ID" value="NZ_CADIKM010000001.1"/>
</dbReference>
<dbReference type="PRINTS" id="PR01346">
    <property type="entry name" value="HELNAPAPROT"/>
</dbReference>
<name>A0A6S7AT98_9BURK</name>
<dbReference type="Pfam" id="PF00210">
    <property type="entry name" value="Ferritin"/>
    <property type="match status" value="1"/>
</dbReference>
<dbReference type="PROSITE" id="PS00818">
    <property type="entry name" value="DPS_1"/>
    <property type="match status" value="1"/>
</dbReference>
<protein>
    <submittedName>
        <fullName evidence="4">DNA protection during starvation protein 2</fullName>
        <ecNumber evidence="4">1.16.-.-</ecNumber>
    </submittedName>
</protein>
<dbReference type="GO" id="GO:0016722">
    <property type="term" value="F:oxidoreductase activity, acting on metal ions"/>
    <property type="evidence" value="ECO:0007669"/>
    <property type="project" value="InterPro"/>
</dbReference>
<keyword evidence="5" id="KW-1185">Reference proteome</keyword>
<evidence type="ECO:0000256" key="2">
    <source>
        <dbReference type="RuleBase" id="RU003875"/>
    </source>
</evidence>
<feature type="domain" description="Ferritin/DPS" evidence="3">
    <location>
        <begin position="27"/>
        <end position="164"/>
    </location>
</feature>
<proteinExistence type="inferred from homology"/>
<dbReference type="GO" id="GO:0008199">
    <property type="term" value="F:ferric iron binding"/>
    <property type="evidence" value="ECO:0007669"/>
    <property type="project" value="InterPro"/>
</dbReference>
<evidence type="ECO:0000313" key="4">
    <source>
        <dbReference type="EMBL" id="CAB3777081.1"/>
    </source>
</evidence>
<keyword evidence="4" id="KW-0560">Oxidoreductase</keyword>
<dbReference type="Proteomes" id="UP000494115">
    <property type="component" value="Unassembled WGS sequence"/>
</dbReference>
<dbReference type="PANTHER" id="PTHR42932:SF3">
    <property type="entry name" value="DNA PROTECTION DURING STARVATION PROTEIN"/>
    <property type="match status" value="1"/>
</dbReference>
<dbReference type="PANTHER" id="PTHR42932">
    <property type="entry name" value="GENERAL STRESS PROTEIN 20U"/>
    <property type="match status" value="1"/>
</dbReference>
<dbReference type="CDD" id="cd01043">
    <property type="entry name" value="DPS"/>
    <property type="match status" value="1"/>
</dbReference>
<dbReference type="InterPro" id="IPR009078">
    <property type="entry name" value="Ferritin-like_SF"/>
</dbReference>
<dbReference type="SUPFAM" id="SSF47240">
    <property type="entry name" value="Ferritin-like"/>
    <property type="match status" value="1"/>
</dbReference>
<dbReference type="InterPro" id="IPR023188">
    <property type="entry name" value="DPS_DNA-bd_CS"/>
</dbReference>
<evidence type="ECO:0000313" key="5">
    <source>
        <dbReference type="Proteomes" id="UP000494115"/>
    </source>
</evidence>
<dbReference type="PROSITE" id="PS00819">
    <property type="entry name" value="DPS_2"/>
    <property type="match status" value="1"/>
</dbReference>
<sequence>MAKKEVAASTQPINIGISDKDRKKIADGLSRLLADTYTLYLKTHNFHWNVTGPMFNTLHLMFEGQYNELALAVDSIAERIRALGFPAPGTYKEFAKLSSIPEADGVPSAEEMIRQLVQGHEAVTCTARATFPETDAAADEPSADLLTQRMQIHEKTAWMLRSLLA</sequence>
<comment type="similarity">
    <text evidence="1 2">Belongs to the Dps family.</text>
</comment>
<accession>A0A6S7AT98</accession>
<dbReference type="InterPro" id="IPR008331">
    <property type="entry name" value="Ferritin_DPS_dom"/>
</dbReference>
<dbReference type="InterPro" id="IPR002177">
    <property type="entry name" value="DPS_DNA-bd"/>
</dbReference>
<dbReference type="PIRSF" id="PIRSF005900">
    <property type="entry name" value="Dps"/>
    <property type="match status" value="1"/>
</dbReference>
<dbReference type="Gene3D" id="1.20.1260.10">
    <property type="match status" value="1"/>
</dbReference>